<dbReference type="Proteomes" id="UP001651880">
    <property type="component" value="Unassembled WGS sequence"/>
</dbReference>
<keyword evidence="1" id="KW-0472">Membrane</keyword>
<evidence type="ECO:0000256" key="1">
    <source>
        <dbReference type="SAM" id="Phobius"/>
    </source>
</evidence>
<protein>
    <submittedName>
        <fullName evidence="2">Uncharacterized protein</fullName>
    </submittedName>
</protein>
<gene>
    <name evidence="2" type="ORF">LJD61_00215</name>
</gene>
<sequence length="111" mass="12420">MNIVEILPILLVIIGLLINIIFGLVYKTNFIVLMVKSIILIISLSACGISISNVLKGNGNKRRKDENAKTQPSVFEAHIPSITQDEYKSLNDEDEEFQEMNPAALYKKNTV</sequence>
<keyword evidence="1" id="KW-1133">Transmembrane helix</keyword>
<comment type="caution">
    <text evidence="2">The sequence shown here is derived from an EMBL/GenBank/DDBJ whole genome shotgun (WGS) entry which is preliminary data.</text>
</comment>
<feature type="transmembrane region" description="Helical" evidence="1">
    <location>
        <begin position="7"/>
        <end position="25"/>
    </location>
</feature>
<name>A0ABT1NBG4_9FIRM</name>
<evidence type="ECO:0000313" key="3">
    <source>
        <dbReference type="Proteomes" id="UP001651880"/>
    </source>
</evidence>
<proteinExistence type="predicted"/>
<dbReference type="RefSeq" id="WP_255225490.1">
    <property type="nucleotide sequence ID" value="NZ_JAJEKE010000001.1"/>
</dbReference>
<dbReference type="EMBL" id="JAJEKE010000001">
    <property type="protein sequence ID" value="MCQ1527974.1"/>
    <property type="molecule type" value="Genomic_DNA"/>
</dbReference>
<organism evidence="2 3">
    <name type="scientific">Lutispora saccharofermentans</name>
    <dbReference type="NCBI Taxonomy" id="3024236"/>
    <lineage>
        <taxon>Bacteria</taxon>
        <taxon>Bacillati</taxon>
        <taxon>Bacillota</taxon>
        <taxon>Clostridia</taxon>
        <taxon>Lutisporales</taxon>
        <taxon>Lutisporaceae</taxon>
        <taxon>Lutispora</taxon>
    </lineage>
</organism>
<keyword evidence="3" id="KW-1185">Reference proteome</keyword>
<keyword evidence="1" id="KW-0812">Transmembrane</keyword>
<evidence type="ECO:0000313" key="2">
    <source>
        <dbReference type="EMBL" id="MCQ1527974.1"/>
    </source>
</evidence>
<accession>A0ABT1NBG4</accession>
<feature type="transmembrane region" description="Helical" evidence="1">
    <location>
        <begin position="31"/>
        <end position="55"/>
    </location>
</feature>
<reference evidence="2 3" key="1">
    <citation type="submission" date="2021-10" db="EMBL/GenBank/DDBJ databases">
        <title>Lutispora strain m25 sp. nov., a thermophilic, non-spore-forming bacterium isolated from a lab-scale methanogenic bioreactor digesting anaerobic sludge.</title>
        <authorList>
            <person name="El Houari A."/>
            <person name="Mcdonald J."/>
        </authorList>
    </citation>
    <scope>NUCLEOTIDE SEQUENCE [LARGE SCALE GENOMIC DNA]</scope>
    <source>
        <strain evidence="3">m25</strain>
    </source>
</reference>